<dbReference type="EMBL" id="FUWX01000007">
    <property type="protein sequence ID" value="SJZ58020.1"/>
    <property type="molecule type" value="Genomic_DNA"/>
</dbReference>
<dbReference type="PANTHER" id="PTHR21485">
    <property type="entry name" value="HAD SUPERFAMILY MEMBERS CMAS AND KDSC"/>
    <property type="match status" value="1"/>
</dbReference>
<dbReference type="SUPFAM" id="SSF53448">
    <property type="entry name" value="Nucleotide-diphospho-sugar transferases"/>
    <property type="match status" value="1"/>
</dbReference>
<organism evidence="1 2">
    <name type="scientific">Cetobacterium ceti</name>
    <dbReference type="NCBI Taxonomy" id="180163"/>
    <lineage>
        <taxon>Bacteria</taxon>
        <taxon>Fusobacteriati</taxon>
        <taxon>Fusobacteriota</taxon>
        <taxon>Fusobacteriia</taxon>
        <taxon>Fusobacteriales</taxon>
        <taxon>Fusobacteriaceae</taxon>
        <taxon>Cetobacterium</taxon>
    </lineage>
</organism>
<evidence type="ECO:0000313" key="2">
    <source>
        <dbReference type="Proteomes" id="UP000191153"/>
    </source>
</evidence>
<reference evidence="1 2" key="1">
    <citation type="submission" date="2017-02" db="EMBL/GenBank/DDBJ databases">
        <authorList>
            <person name="Peterson S.W."/>
        </authorList>
    </citation>
    <scope>NUCLEOTIDE SEQUENCE [LARGE SCALE GENOMIC DNA]</scope>
    <source>
        <strain evidence="1 2">ATCC 700028</strain>
    </source>
</reference>
<dbReference type="Pfam" id="PF02348">
    <property type="entry name" value="CTP_transf_3"/>
    <property type="match status" value="1"/>
</dbReference>
<dbReference type="InterPro" id="IPR050793">
    <property type="entry name" value="CMP-NeuNAc_synthase"/>
</dbReference>
<dbReference type="PANTHER" id="PTHR21485:SF6">
    <property type="entry name" value="N-ACYLNEURAMINATE CYTIDYLYLTRANSFERASE-RELATED"/>
    <property type="match status" value="1"/>
</dbReference>
<dbReference type="RefSeq" id="WP_078693478.1">
    <property type="nucleotide sequence ID" value="NZ_FUWX01000007.1"/>
</dbReference>
<protein>
    <submittedName>
        <fullName evidence="1">CMP-N,N'-diacetyllegionaminic acid synthase</fullName>
    </submittedName>
</protein>
<proteinExistence type="predicted"/>
<dbReference type="AlphaFoldDB" id="A0A1T4LTG0"/>
<dbReference type="InterPro" id="IPR003329">
    <property type="entry name" value="Cytidylyl_trans"/>
</dbReference>
<dbReference type="Proteomes" id="UP000191153">
    <property type="component" value="Unassembled WGS sequence"/>
</dbReference>
<dbReference type="InterPro" id="IPR029044">
    <property type="entry name" value="Nucleotide-diphossugar_trans"/>
</dbReference>
<dbReference type="CDD" id="cd02513">
    <property type="entry name" value="CMP-NeuAc_Synthase"/>
    <property type="match status" value="1"/>
</dbReference>
<accession>A0A1T4LTG0</accession>
<dbReference type="Gene3D" id="3.90.550.10">
    <property type="entry name" value="Spore Coat Polysaccharide Biosynthesis Protein SpsA, Chain A"/>
    <property type="match status" value="1"/>
</dbReference>
<dbReference type="STRING" id="180163.SAMN02745174_00961"/>
<keyword evidence="2" id="KW-1185">Reference proteome</keyword>
<name>A0A1T4LTG0_9FUSO</name>
<dbReference type="OrthoDB" id="9805604at2"/>
<gene>
    <name evidence="1" type="ORF">SAMN02745174_00961</name>
</gene>
<evidence type="ECO:0000313" key="1">
    <source>
        <dbReference type="EMBL" id="SJZ58020.1"/>
    </source>
</evidence>
<sequence length="217" mass="25294">MYKNKKILALIPARGETKHIYKKNTKLFNDKPLFTWVLNSAIKSKLIDKVIISTEDREIIEIANTYGDYILKRPEELSKENISISQVIKYNIEELKKEGLEFDYILTLLPTQPLIETFHLDDSIREIIDNNYPSLIGVTKIENNFLRTLDTSLESFNTPLYKVNNSIFINPTTDKEFSIYNNLKPFIIDSKYDGNIDTPVDWEICELRKLLIELEGI</sequence>
<dbReference type="GO" id="GO:0008781">
    <property type="term" value="F:N-acylneuraminate cytidylyltransferase activity"/>
    <property type="evidence" value="ECO:0007669"/>
    <property type="project" value="TreeGrafter"/>
</dbReference>